<feature type="domain" description="Amidohydrolase-related" evidence="5">
    <location>
        <begin position="79"/>
        <end position="346"/>
    </location>
</feature>
<protein>
    <recommendedName>
        <fullName evidence="2">adenine deaminase</fullName>
        <ecNumber evidence="2">3.5.4.2</ecNumber>
    </recommendedName>
</protein>
<sequence>MSSLSEEIVRSKRPSDVAALKSPPDTVIQRGKVFNVFTGEFLPEQSIWIADGRIAYVGPDTDYYTEDGKTEVINAEGMTLLPGLIDGHTHVMIRSGMEEFIRHVLPGGTTTVITELIEFASVAGMMGIKPVIEGMKNQPVRFYYTLPPLCGLTPAQEIQAPDNKAYLPYLQEPECMGVGEIYWSNLFLEGVQGKRVQELATMALRLGKRVEGHTAGAPARSLQAYTAFGISSDHEPITADEALERLRLGYWVMIRQGSIREELPEIARIFRENIDFRRMALCTDSVDPEGLLERGYLDGSLRSALKLGIPPALAYQMVTINVAEHFRLDHHIGSLSPGKAADVVFIPSPTEYEPRRILIQGQTVFQEGKTLVEPRQTAYPEALFSTIKIQGCQLHEPQRKGQMRAIELVSRLVTREKILDFDSSEDAADVVLTVALDRTGGMQSFTGFLKGFGLQQGACGTTMCWDTVDMICVGADMISIRTVIERLREIGGGAVFAIGETVIAEFPAPLCGVVSLAPMRTLYGQMKKLEEALKNNGVRWEKPVLTLDTLTTASIPHLRITHEGYVRLRDRKILPLSPL</sequence>
<dbReference type="SUPFAM" id="SSF51556">
    <property type="entry name" value="Metallo-dependent hydrolases"/>
    <property type="match status" value="1"/>
</dbReference>
<dbReference type="HOGENOM" id="CLU_027935_0_0_7"/>
<organism evidence="7 8">
    <name type="scientific">Syntrophus aciditrophicus (strain SB)</name>
    <dbReference type="NCBI Taxonomy" id="56780"/>
    <lineage>
        <taxon>Bacteria</taxon>
        <taxon>Pseudomonadati</taxon>
        <taxon>Thermodesulfobacteriota</taxon>
        <taxon>Syntrophia</taxon>
        <taxon>Syntrophales</taxon>
        <taxon>Syntrophaceae</taxon>
        <taxon>Syntrophus</taxon>
    </lineage>
</organism>
<dbReference type="RefSeq" id="WP_011416844.1">
    <property type="nucleotide sequence ID" value="NC_007759.1"/>
</dbReference>
<accession>Q2LRV0</accession>
<gene>
    <name evidence="7" type="ORF">SYN_02726</name>
</gene>
<evidence type="ECO:0000256" key="4">
    <source>
        <dbReference type="ARBA" id="ARBA00047720"/>
    </source>
</evidence>
<dbReference type="InterPro" id="IPR006680">
    <property type="entry name" value="Amidohydro-rel"/>
</dbReference>
<dbReference type="FunCoup" id="Q2LRV0">
    <property type="interactions" value="109"/>
</dbReference>
<reference evidence="7 8" key="1">
    <citation type="journal article" date="2007" name="Proc. Natl. Acad. Sci. U.S.A.">
        <title>The genome of Syntrophus aciditrophicus: life at the thermodynamic limit of microbial growth.</title>
        <authorList>
            <person name="McInerney M.J."/>
            <person name="Rohlin L."/>
            <person name="Mouttaki H."/>
            <person name="Kim U."/>
            <person name="Krupp R.S."/>
            <person name="Rios-Hernandez L."/>
            <person name="Sieber J."/>
            <person name="Struchtemeyer C.G."/>
            <person name="Bhattacharyya A."/>
            <person name="Campbell J.W."/>
            <person name="Gunsalus R.P."/>
        </authorList>
    </citation>
    <scope>NUCLEOTIDE SEQUENCE [LARGE SCALE GENOMIC DNA]</scope>
    <source>
        <strain evidence="7 8">SB</strain>
    </source>
</reference>
<evidence type="ECO:0000313" key="7">
    <source>
        <dbReference type="EMBL" id="ABC76811.1"/>
    </source>
</evidence>
<dbReference type="PANTHER" id="PTHR11113">
    <property type="entry name" value="N-ACETYLGLUCOSAMINE-6-PHOSPHATE DEACETYLASE"/>
    <property type="match status" value="1"/>
</dbReference>
<dbReference type="Proteomes" id="UP000001933">
    <property type="component" value="Chromosome"/>
</dbReference>
<proteinExistence type="inferred from homology"/>
<dbReference type="InterPro" id="IPR011059">
    <property type="entry name" value="Metal-dep_hydrolase_composite"/>
</dbReference>
<evidence type="ECO:0000256" key="1">
    <source>
        <dbReference type="ARBA" id="ARBA00006773"/>
    </source>
</evidence>
<dbReference type="KEGG" id="sat:SYN_02726"/>
<dbReference type="Pfam" id="PF13382">
    <property type="entry name" value="Adenine_deam_C"/>
    <property type="match status" value="1"/>
</dbReference>
<feature type="domain" description="Adenine deaminase C-terminal" evidence="6">
    <location>
        <begin position="426"/>
        <end position="569"/>
    </location>
</feature>
<comment type="similarity">
    <text evidence="1">Belongs to the metallo-dependent hydrolases superfamily. Adenine deaminase family.</text>
</comment>
<dbReference type="Gene3D" id="2.30.40.10">
    <property type="entry name" value="Urease, subunit C, domain 1"/>
    <property type="match status" value="1"/>
</dbReference>
<evidence type="ECO:0000259" key="5">
    <source>
        <dbReference type="Pfam" id="PF01979"/>
    </source>
</evidence>
<dbReference type="InParanoid" id="Q2LRV0"/>
<dbReference type="eggNOG" id="COG1001">
    <property type="taxonomic scope" value="Bacteria"/>
</dbReference>
<dbReference type="GO" id="GO:0000034">
    <property type="term" value="F:adenine deaminase activity"/>
    <property type="evidence" value="ECO:0007669"/>
    <property type="project" value="UniProtKB-EC"/>
</dbReference>
<dbReference type="PANTHER" id="PTHR11113:SF2">
    <property type="entry name" value="ADENINE DEAMINASE"/>
    <property type="match status" value="1"/>
</dbReference>
<evidence type="ECO:0000313" key="8">
    <source>
        <dbReference type="Proteomes" id="UP000001933"/>
    </source>
</evidence>
<keyword evidence="3 7" id="KW-0378">Hydrolase</keyword>
<evidence type="ECO:0000256" key="2">
    <source>
        <dbReference type="ARBA" id="ARBA00012782"/>
    </source>
</evidence>
<keyword evidence="8" id="KW-1185">Reference proteome</keyword>
<dbReference type="EMBL" id="CP000252">
    <property type="protein sequence ID" value="ABC76811.1"/>
    <property type="molecule type" value="Genomic_DNA"/>
</dbReference>
<dbReference type="STRING" id="56780.SYN_02726"/>
<dbReference type="EC" id="3.5.4.2" evidence="2"/>
<dbReference type="AlphaFoldDB" id="Q2LRV0"/>
<dbReference type="Gene3D" id="3.20.20.140">
    <property type="entry name" value="Metal-dependent hydrolases"/>
    <property type="match status" value="1"/>
</dbReference>
<evidence type="ECO:0000259" key="6">
    <source>
        <dbReference type="Pfam" id="PF13382"/>
    </source>
</evidence>
<dbReference type="InterPro" id="IPR026912">
    <property type="entry name" value="Adenine_deam_C"/>
</dbReference>
<dbReference type="InterPro" id="IPR032466">
    <property type="entry name" value="Metal_Hydrolase"/>
</dbReference>
<name>Q2LRV0_SYNAS</name>
<dbReference type="OrthoDB" id="9775607at2"/>
<dbReference type="SUPFAM" id="SSF51338">
    <property type="entry name" value="Composite domain of metallo-dependent hydrolases"/>
    <property type="match status" value="1"/>
</dbReference>
<comment type="catalytic activity">
    <reaction evidence="4">
        <text>adenine + H2O + H(+) = hypoxanthine + NH4(+)</text>
        <dbReference type="Rhea" id="RHEA:23688"/>
        <dbReference type="ChEBI" id="CHEBI:15377"/>
        <dbReference type="ChEBI" id="CHEBI:15378"/>
        <dbReference type="ChEBI" id="CHEBI:16708"/>
        <dbReference type="ChEBI" id="CHEBI:17368"/>
        <dbReference type="ChEBI" id="CHEBI:28938"/>
        <dbReference type="EC" id="3.5.4.2"/>
    </reaction>
</comment>
<evidence type="ECO:0000256" key="3">
    <source>
        <dbReference type="ARBA" id="ARBA00022801"/>
    </source>
</evidence>
<dbReference type="Pfam" id="PF01979">
    <property type="entry name" value="Amidohydro_1"/>
    <property type="match status" value="1"/>
</dbReference>